<accession>A0ACC1M323</accession>
<dbReference type="Proteomes" id="UP001139981">
    <property type="component" value="Unassembled WGS sequence"/>
</dbReference>
<evidence type="ECO:0000313" key="1">
    <source>
        <dbReference type="EMBL" id="KAJ2894455.1"/>
    </source>
</evidence>
<protein>
    <submittedName>
        <fullName evidence="1">Protein-lysine N-methyltransferase efm4</fullName>
    </submittedName>
</protein>
<name>A0ACC1M323_9FUNG</name>
<dbReference type="EMBL" id="JANBVB010000412">
    <property type="protein sequence ID" value="KAJ2894455.1"/>
    <property type="molecule type" value="Genomic_DNA"/>
</dbReference>
<reference evidence="1" key="1">
    <citation type="submission" date="2022-07" db="EMBL/GenBank/DDBJ databases">
        <title>Phylogenomic reconstructions and comparative analyses of Kickxellomycotina fungi.</title>
        <authorList>
            <person name="Reynolds N.K."/>
            <person name="Stajich J.E."/>
            <person name="Barry K."/>
            <person name="Grigoriev I.V."/>
            <person name="Crous P."/>
            <person name="Smith M.E."/>
        </authorList>
    </citation>
    <scope>NUCLEOTIDE SEQUENCE</scope>
    <source>
        <strain evidence="1">CBS 190363</strain>
    </source>
</reference>
<keyword evidence="2" id="KW-1185">Reference proteome</keyword>
<sequence>MSEITTNQANVAENEGEELESFEASRLGRKDHWDSVYDREINTFKETGDIGEVWFGEDTAAKMVSWVCNNIEDTESRILDVGCGNGHLLLELAEDGGFTNLTGTDYSPQAIELAQGIAASRGLDKTIAFVVQDFLSAAEVSRIAGQEKFDVVLDKGTYDAICLKPKDGGSSAAATADVDQEAIDTYPVSVVSSLKDSGVFLITSCNWTEDELIARFSKHLKCVGRVKHRSFKFGGAVGQTVATVAFKKS</sequence>
<gene>
    <name evidence="1" type="primary">EFM4_3</name>
    <name evidence="1" type="ORF">IWW38_002576</name>
</gene>
<organism evidence="1 2">
    <name type="scientific">Coemansia aciculifera</name>
    <dbReference type="NCBI Taxonomy" id="417176"/>
    <lineage>
        <taxon>Eukaryota</taxon>
        <taxon>Fungi</taxon>
        <taxon>Fungi incertae sedis</taxon>
        <taxon>Zoopagomycota</taxon>
        <taxon>Kickxellomycotina</taxon>
        <taxon>Kickxellomycetes</taxon>
        <taxon>Kickxellales</taxon>
        <taxon>Kickxellaceae</taxon>
        <taxon>Coemansia</taxon>
    </lineage>
</organism>
<comment type="caution">
    <text evidence="1">The sequence shown here is derived from an EMBL/GenBank/DDBJ whole genome shotgun (WGS) entry which is preliminary data.</text>
</comment>
<evidence type="ECO:0000313" key="2">
    <source>
        <dbReference type="Proteomes" id="UP001139981"/>
    </source>
</evidence>
<proteinExistence type="predicted"/>